<dbReference type="AlphaFoldDB" id="A0A076LHK3"/>
<proteinExistence type="predicted"/>
<accession>A0A076LHK3</accession>
<name>A0A076LHK3_9EURY</name>
<dbReference type="KEGG" id="mjh:JH146_1105"/>
<protein>
    <submittedName>
        <fullName evidence="1">Uncharacterized protein</fullName>
    </submittedName>
</protein>
<organism evidence="1 2">
    <name type="scientific">Methanocaldococcus bathoardescens</name>
    <dbReference type="NCBI Taxonomy" id="1301915"/>
    <lineage>
        <taxon>Archaea</taxon>
        <taxon>Methanobacteriati</taxon>
        <taxon>Methanobacteriota</taxon>
        <taxon>Methanomada group</taxon>
        <taxon>Methanococci</taxon>
        <taxon>Methanococcales</taxon>
        <taxon>Methanocaldococcaceae</taxon>
        <taxon>Methanocaldococcus</taxon>
    </lineage>
</organism>
<keyword evidence="2" id="KW-1185">Reference proteome</keyword>
<evidence type="ECO:0000313" key="1">
    <source>
        <dbReference type="EMBL" id="AIJ05948.1"/>
    </source>
</evidence>
<reference evidence="1 2" key="1">
    <citation type="journal article" date="2015" name="Int. J. Syst. Evol. Microbiol.">
        <title>M ethanocaldococcus bathoardescens sp. nov., a hyperthermophilic methanogen isolated from a volcanically active deep-sea hydrothermal vent.</title>
        <authorList>
            <person name="Stewart L.C."/>
            <person name="Jung J.H."/>
            <person name="Kim Y.T."/>
            <person name="Kwon S.W."/>
            <person name="Park C.S."/>
            <person name="Holden J.F."/>
        </authorList>
    </citation>
    <scope>NUCLEOTIDE SEQUENCE [LARGE SCALE GENOMIC DNA]</scope>
    <source>
        <strain evidence="1 2">JH146</strain>
    </source>
</reference>
<gene>
    <name evidence="1" type="ORF">JH146_1105</name>
</gene>
<dbReference type="EMBL" id="CP009149">
    <property type="protein sequence ID" value="AIJ05948.1"/>
    <property type="molecule type" value="Genomic_DNA"/>
</dbReference>
<evidence type="ECO:0000313" key="2">
    <source>
        <dbReference type="Proteomes" id="UP000028781"/>
    </source>
</evidence>
<sequence>MVKFEVIGKITKNLITLELKLWILRKKKEIVKESTVKWLNTIGIKEGEVVIG</sequence>
<dbReference type="RefSeq" id="WP_153232497.1">
    <property type="nucleotide sequence ID" value="NZ_CP009149.1"/>
</dbReference>
<dbReference type="Proteomes" id="UP000028781">
    <property type="component" value="Chromosome"/>
</dbReference>
<dbReference type="GeneID" id="43932115"/>
<dbReference type="HOGENOM" id="CLU_3075322_0_0_2"/>
<dbReference type="OrthoDB" id="65598at2157"/>
<dbReference type="STRING" id="1301915.JH146_1105"/>